<evidence type="ECO:0000256" key="3">
    <source>
        <dbReference type="SAM" id="SignalP"/>
    </source>
</evidence>
<name>A0ABZ1E713_9RHOB</name>
<evidence type="ECO:0000313" key="5">
    <source>
        <dbReference type="Proteomes" id="UP001623290"/>
    </source>
</evidence>
<protein>
    <submittedName>
        <fullName evidence="4">Sugar ABC transporter substrate-binding protein</fullName>
    </submittedName>
</protein>
<dbReference type="CDD" id="cd13585">
    <property type="entry name" value="PBP2_TMBP_like"/>
    <property type="match status" value="1"/>
</dbReference>
<dbReference type="Gene3D" id="3.40.190.10">
    <property type="entry name" value="Periplasmic binding protein-like II"/>
    <property type="match status" value="2"/>
</dbReference>
<gene>
    <name evidence="4" type="ORF">RPE78_16765</name>
</gene>
<dbReference type="Proteomes" id="UP001623290">
    <property type="component" value="Plasmid unnamed2"/>
</dbReference>
<dbReference type="InterPro" id="IPR006059">
    <property type="entry name" value="SBP"/>
</dbReference>
<dbReference type="PANTHER" id="PTHR43649:SF12">
    <property type="entry name" value="DIACETYLCHITOBIOSE BINDING PROTEIN DASA"/>
    <property type="match status" value="1"/>
</dbReference>
<sequence>MTLRMPHLGLVTTALVLLGAGMASAEETITIATVNNADVTRMQRLTGVFNKEHPDIHINWVVLEENLLRQRVTQDIATNGGQFDVVTIGNYEVPIWAKQGWLKPLDDLPASYDVNDLIPSVAASASYEDKLYGLPFYAESSITMYRTDLAKKAGVTIPEKPTWAEITAAAKAMNDPSAGVYGICLRGKPGWGINTSFLTSMTNSYGGRWFDMDWKPQFDSPEWKEALDKYLELMKNYGPPGAVGNEFNDNLALFETGKCAIWIDASVGASVITDPKEAKFAKDVGFARFPHKDGVDNYGSWLWAWTLSVPASSKHAQAAETFISWVTSKDYTDLVAREDGWGHAPPGTRQSLYANPEYRKSAPFADVTLDSIKAVDVKHPSVQDVPYLGTQWVGIPEFQGIGTAVGQVFSSALSGQITAEQALSQAQTLTEREMKRAGY</sequence>
<keyword evidence="5" id="KW-1185">Reference proteome</keyword>
<keyword evidence="4" id="KW-0614">Plasmid</keyword>
<organism evidence="4 5">
    <name type="scientific">Thioclava litoralis</name>
    <dbReference type="NCBI Taxonomy" id="3076557"/>
    <lineage>
        <taxon>Bacteria</taxon>
        <taxon>Pseudomonadati</taxon>
        <taxon>Pseudomonadota</taxon>
        <taxon>Alphaproteobacteria</taxon>
        <taxon>Rhodobacterales</taxon>
        <taxon>Paracoccaceae</taxon>
        <taxon>Thioclava</taxon>
    </lineage>
</organism>
<dbReference type="PANTHER" id="PTHR43649">
    <property type="entry name" value="ARABINOSE-BINDING PROTEIN-RELATED"/>
    <property type="match status" value="1"/>
</dbReference>
<feature type="signal peptide" evidence="3">
    <location>
        <begin position="1"/>
        <end position="25"/>
    </location>
</feature>
<evidence type="ECO:0000313" key="4">
    <source>
        <dbReference type="EMBL" id="WRY35874.1"/>
    </source>
</evidence>
<reference evidence="4 5" key="1">
    <citation type="submission" date="2023-09" db="EMBL/GenBank/DDBJ databases">
        <title>Thioclava shenzhenensis sp. nov., a multidrug resistant bacteria-antagonizing species isolated from coastal seawater.</title>
        <authorList>
            <person name="Long M."/>
        </authorList>
    </citation>
    <scope>NUCLEOTIDE SEQUENCE [LARGE SCALE GENOMIC DNA]</scope>
    <source>
        <strain evidence="4 5">FTW29</strain>
        <plasmid evidence="4 5">unnamed2</plasmid>
    </source>
</reference>
<dbReference type="SUPFAM" id="SSF53850">
    <property type="entry name" value="Periplasmic binding protein-like II"/>
    <property type="match status" value="1"/>
</dbReference>
<comment type="similarity">
    <text evidence="2">Belongs to the bacterial solute-binding protein 1 family.</text>
</comment>
<proteinExistence type="inferred from homology"/>
<accession>A0ABZ1E713</accession>
<dbReference type="Pfam" id="PF01547">
    <property type="entry name" value="SBP_bac_1"/>
    <property type="match status" value="1"/>
</dbReference>
<feature type="chain" id="PRO_5045781140" evidence="3">
    <location>
        <begin position="26"/>
        <end position="439"/>
    </location>
</feature>
<evidence type="ECO:0000256" key="1">
    <source>
        <dbReference type="ARBA" id="ARBA00004418"/>
    </source>
</evidence>
<comment type="subcellular location">
    <subcellularLocation>
        <location evidence="1">Periplasm</location>
    </subcellularLocation>
</comment>
<evidence type="ECO:0000256" key="2">
    <source>
        <dbReference type="ARBA" id="ARBA00008520"/>
    </source>
</evidence>
<dbReference type="InterPro" id="IPR050490">
    <property type="entry name" value="Bact_solute-bd_prot1"/>
</dbReference>
<dbReference type="EMBL" id="CP135445">
    <property type="protein sequence ID" value="WRY35874.1"/>
    <property type="molecule type" value="Genomic_DNA"/>
</dbReference>
<dbReference type="RefSeq" id="WP_330629627.1">
    <property type="nucleotide sequence ID" value="NZ_CP135445.1"/>
</dbReference>
<keyword evidence="3" id="KW-0732">Signal</keyword>
<geneLocation type="plasmid" evidence="4 5">
    <name>unnamed2</name>
</geneLocation>